<dbReference type="EMBL" id="BAABAT010000025">
    <property type="protein sequence ID" value="GAA4256647.1"/>
    <property type="molecule type" value="Genomic_DNA"/>
</dbReference>
<gene>
    <name evidence="1" type="ORF">GCM10022255_070310</name>
</gene>
<dbReference type="Pfam" id="PF13646">
    <property type="entry name" value="HEAT_2"/>
    <property type="match status" value="1"/>
</dbReference>
<dbReference type="PANTHER" id="PTHR12697:SF5">
    <property type="entry name" value="DEOXYHYPUSINE HYDROXYLASE"/>
    <property type="match status" value="1"/>
</dbReference>
<name>A0ABP8DIJ0_9ACTN</name>
<dbReference type="PANTHER" id="PTHR12697">
    <property type="entry name" value="PBS LYASE HEAT-LIKE PROTEIN"/>
    <property type="match status" value="1"/>
</dbReference>
<dbReference type="Proteomes" id="UP001500620">
    <property type="component" value="Unassembled WGS sequence"/>
</dbReference>
<evidence type="ECO:0000313" key="2">
    <source>
        <dbReference type="Proteomes" id="UP001500620"/>
    </source>
</evidence>
<proteinExistence type="predicted"/>
<dbReference type="InterPro" id="IPR011989">
    <property type="entry name" value="ARM-like"/>
</dbReference>
<protein>
    <submittedName>
        <fullName evidence="1">Uncharacterized protein</fullName>
    </submittedName>
</protein>
<dbReference type="Gene3D" id="1.25.10.10">
    <property type="entry name" value="Leucine-rich Repeat Variant"/>
    <property type="match status" value="4"/>
</dbReference>
<dbReference type="RefSeq" id="WP_345133625.1">
    <property type="nucleotide sequence ID" value="NZ_BAABAT010000025.1"/>
</dbReference>
<accession>A0ABP8DIJ0</accession>
<comment type="caution">
    <text evidence="1">The sequence shown here is derived from an EMBL/GenBank/DDBJ whole genome shotgun (WGS) entry which is preliminary data.</text>
</comment>
<organism evidence="1 2">
    <name type="scientific">Dactylosporangium darangshiense</name>
    <dbReference type="NCBI Taxonomy" id="579108"/>
    <lineage>
        <taxon>Bacteria</taxon>
        <taxon>Bacillati</taxon>
        <taxon>Actinomycetota</taxon>
        <taxon>Actinomycetes</taxon>
        <taxon>Micromonosporales</taxon>
        <taxon>Micromonosporaceae</taxon>
        <taxon>Dactylosporangium</taxon>
    </lineage>
</organism>
<evidence type="ECO:0000313" key="1">
    <source>
        <dbReference type="EMBL" id="GAA4256647.1"/>
    </source>
</evidence>
<dbReference type="InterPro" id="IPR016024">
    <property type="entry name" value="ARM-type_fold"/>
</dbReference>
<dbReference type="SUPFAM" id="SSF48371">
    <property type="entry name" value="ARM repeat"/>
    <property type="match status" value="1"/>
</dbReference>
<dbReference type="SMART" id="SM00567">
    <property type="entry name" value="EZ_HEAT"/>
    <property type="match status" value="6"/>
</dbReference>
<sequence length="393" mass="41275">MIGTAAALDAVVRHATDLEDDYDDIAPTLTALAESGDAALVPRLEAAMSQFLDEQNFYGRDLIAAVLAGIQGTAALPTLLHAAARDLNDDQDSLSVEIIELLEADPEAARPIAQSFATADAPALRRVGVWALGFVPGTDEVALLTTAAADPDVEIRSMAIASLPDPAGDDDTFAVIVAALHDFQEQVRVSAVSRLGFTARPDAVAPVASVTTDLSPRVRSMAAYALGRLRSPEATPALLRLLDDPDSSVRSHARHALGEIGDRPAVDALLCLATSPDPELRIDAAKALAQAAEADPRVPPKLTQLATDPEPEVRAATLSGVASTSGDRSRWSPLLLALADDPDASVRQRVAVLARHLSPAAARDLLHRYTADPDARVRDLAATELTRLPDPAG</sequence>
<reference evidence="2" key="1">
    <citation type="journal article" date="2019" name="Int. J. Syst. Evol. Microbiol.">
        <title>The Global Catalogue of Microorganisms (GCM) 10K type strain sequencing project: providing services to taxonomists for standard genome sequencing and annotation.</title>
        <authorList>
            <consortium name="The Broad Institute Genomics Platform"/>
            <consortium name="The Broad Institute Genome Sequencing Center for Infectious Disease"/>
            <person name="Wu L."/>
            <person name="Ma J."/>
        </authorList>
    </citation>
    <scope>NUCLEOTIDE SEQUENCE [LARGE SCALE GENOMIC DNA]</scope>
    <source>
        <strain evidence="2">JCM 17441</strain>
    </source>
</reference>
<dbReference type="InterPro" id="IPR004155">
    <property type="entry name" value="PBS_lyase_HEAT"/>
</dbReference>
<keyword evidence="2" id="KW-1185">Reference proteome</keyword>